<evidence type="ECO:0000313" key="1">
    <source>
        <dbReference type="EMBL" id="CAI2179100.1"/>
    </source>
</evidence>
<gene>
    <name evidence="1" type="ORF">FWILDA_LOCUS8918</name>
</gene>
<keyword evidence="2" id="KW-1185">Reference proteome</keyword>
<feature type="non-terminal residue" evidence="1">
    <location>
        <position position="1"/>
    </location>
</feature>
<dbReference type="EMBL" id="CAMKVN010001988">
    <property type="protein sequence ID" value="CAI2179100.1"/>
    <property type="molecule type" value="Genomic_DNA"/>
</dbReference>
<accession>A0A9W4SRM9</accession>
<dbReference type="AlphaFoldDB" id="A0A9W4SRM9"/>
<proteinExistence type="predicted"/>
<comment type="caution">
    <text evidence="1">The sequence shown here is derived from an EMBL/GenBank/DDBJ whole genome shotgun (WGS) entry which is preliminary data.</text>
</comment>
<dbReference type="Proteomes" id="UP001153678">
    <property type="component" value="Unassembled WGS sequence"/>
</dbReference>
<sequence length="54" mass="6219">FITASQLFQQQQHSFEIKEDLTNVSSKIPQVNIENVNIKNCNNVKVEVIFKALE</sequence>
<organism evidence="1 2">
    <name type="scientific">Funneliformis geosporum</name>
    <dbReference type="NCBI Taxonomy" id="1117311"/>
    <lineage>
        <taxon>Eukaryota</taxon>
        <taxon>Fungi</taxon>
        <taxon>Fungi incertae sedis</taxon>
        <taxon>Mucoromycota</taxon>
        <taxon>Glomeromycotina</taxon>
        <taxon>Glomeromycetes</taxon>
        <taxon>Glomerales</taxon>
        <taxon>Glomeraceae</taxon>
        <taxon>Funneliformis</taxon>
    </lineage>
</organism>
<evidence type="ECO:0000313" key="2">
    <source>
        <dbReference type="Proteomes" id="UP001153678"/>
    </source>
</evidence>
<protein>
    <submittedName>
        <fullName evidence="1">16490_t:CDS:1</fullName>
    </submittedName>
</protein>
<name>A0A9W4SRM9_9GLOM</name>
<reference evidence="1" key="1">
    <citation type="submission" date="2022-08" db="EMBL/GenBank/DDBJ databases">
        <authorList>
            <person name="Kallberg Y."/>
            <person name="Tangrot J."/>
            <person name="Rosling A."/>
        </authorList>
    </citation>
    <scope>NUCLEOTIDE SEQUENCE</scope>
    <source>
        <strain evidence="1">Wild A</strain>
    </source>
</reference>